<feature type="transmembrane region" description="Helical" evidence="2">
    <location>
        <begin position="524"/>
        <end position="542"/>
    </location>
</feature>
<organism evidence="3 4">
    <name type="scientific">Australozyma saopauloensis</name>
    <dbReference type="NCBI Taxonomy" id="291208"/>
    <lineage>
        <taxon>Eukaryota</taxon>
        <taxon>Fungi</taxon>
        <taxon>Dikarya</taxon>
        <taxon>Ascomycota</taxon>
        <taxon>Saccharomycotina</taxon>
        <taxon>Pichiomycetes</taxon>
        <taxon>Metschnikowiaceae</taxon>
        <taxon>Australozyma</taxon>
    </lineage>
</organism>
<evidence type="ECO:0000313" key="4">
    <source>
        <dbReference type="Proteomes" id="UP001338582"/>
    </source>
</evidence>
<evidence type="ECO:0000256" key="1">
    <source>
        <dbReference type="SAM" id="MobiDB-lite"/>
    </source>
</evidence>
<dbReference type="EMBL" id="CP138896">
    <property type="protein sequence ID" value="WPK25135.1"/>
    <property type="molecule type" value="Genomic_DNA"/>
</dbReference>
<gene>
    <name evidence="3" type="ORF">PUMCH_002438</name>
</gene>
<keyword evidence="2" id="KW-1133">Transmembrane helix</keyword>
<feature type="transmembrane region" description="Helical" evidence="2">
    <location>
        <begin position="6"/>
        <end position="29"/>
    </location>
</feature>
<feature type="transmembrane region" description="Helical" evidence="2">
    <location>
        <begin position="548"/>
        <end position="571"/>
    </location>
</feature>
<feature type="transmembrane region" description="Helical" evidence="2">
    <location>
        <begin position="110"/>
        <end position="131"/>
    </location>
</feature>
<reference evidence="3 4" key="1">
    <citation type="submission" date="2023-10" db="EMBL/GenBank/DDBJ databases">
        <title>Draft Genome Sequence of Candida saopaulonensis from a very Premature Infant with Sepsis.</title>
        <authorList>
            <person name="Ning Y."/>
            <person name="Dai R."/>
            <person name="Xiao M."/>
            <person name="Xu Y."/>
            <person name="Yan Q."/>
            <person name="Zhang L."/>
        </authorList>
    </citation>
    <scope>NUCLEOTIDE SEQUENCE [LARGE SCALE GENOMIC DNA]</scope>
    <source>
        <strain evidence="3 4">19XY460</strain>
    </source>
</reference>
<name>A0AAX4H9B5_9ASCO</name>
<feature type="region of interest" description="Disordered" evidence="1">
    <location>
        <begin position="181"/>
        <end position="217"/>
    </location>
</feature>
<protein>
    <submittedName>
        <fullName evidence="3">Uncharacterized protein</fullName>
    </submittedName>
</protein>
<feature type="transmembrane region" description="Helical" evidence="2">
    <location>
        <begin position="488"/>
        <end position="512"/>
    </location>
</feature>
<dbReference type="AlphaFoldDB" id="A0AAX4H9B5"/>
<accession>A0AAX4H9B5</accession>
<evidence type="ECO:0000256" key="2">
    <source>
        <dbReference type="SAM" id="Phobius"/>
    </source>
</evidence>
<proteinExistence type="predicted"/>
<keyword evidence="4" id="KW-1185">Reference proteome</keyword>
<dbReference type="KEGG" id="asau:88173503"/>
<sequence>MRREEFHAFVAPASLLGLAGLAGSLWFLCSTFPNIHTGARVVALTLLTQGFYRTAIAIRHISVQSRKTKQLPEYPLNSAFDRWGSLIEEATRFLVLMILSYMVEPELMRTVACMVGAIIALEKLVWLLWLFTPSEYEAHYKKFTRYYDMYINNCGDWDYRKPANSVLDETLSLLVSSPLKESRFDGNSLSSDDDSPSSTTTLVQDANSSNSESPTVSNSDFKFNTFSFTPMQQTQLLPIDLHSQHNGCPDVLERLYAVSPKNTLYLQYDKFKTLMNLDLDSNSLNLDQSPEENCSLCSVSSENDTSTLKTQDTHFGGGGGGNVDYKLPNGGRLKFGGGAGFDFRRGSKASKSLLRSDCHASNSMFPNYRWYCWLSCFHDHTVKSNVSASTTNATIRKKLSNYTINYDSTSLRVCDSNFLYNSTYDDLSVDLERGGSHLLTPNAQLVFRFNQFANRYLDSWNSDSEAVHASIDPSFIRFGAPIPEMSSFYLTIYFFNTMTWQFLNTLALALPFIKPSTLHWIETLIILMMIITKLFCVKYLYLQSTRSYKFSILTEFLIYISFFAILDMIYIQMY</sequence>
<dbReference type="Proteomes" id="UP001338582">
    <property type="component" value="Chromosome 3"/>
</dbReference>
<dbReference type="RefSeq" id="XP_062877518.1">
    <property type="nucleotide sequence ID" value="XM_063021448.1"/>
</dbReference>
<evidence type="ECO:0000313" key="3">
    <source>
        <dbReference type="EMBL" id="WPK25135.1"/>
    </source>
</evidence>
<dbReference type="GeneID" id="88173503"/>
<keyword evidence="2" id="KW-0812">Transmembrane</keyword>
<keyword evidence="2" id="KW-0472">Membrane</keyword>
<feature type="compositionally biased region" description="Low complexity" evidence="1">
    <location>
        <begin position="196"/>
        <end position="217"/>
    </location>
</feature>